<reference evidence="1" key="2">
    <citation type="submission" date="2020-06" db="EMBL/GenBank/DDBJ databases">
        <title>Helianthus annuus Genome sequencing and assembly Release 2.</title>
        <authorList>
            <person name="Gouzy J."/>
            <person name="Langlade N."/>
            <person name="Munos S."/>
        </authorList>
    </citation>
    <scope>NUCLEOTIDE SEQUENCE</scope>
    <source>
        <tissue evidence="1">Leaves</tissue>
    </source>
</reference>
<keyword evidence="2" id="KW-1185">Reference proteome</keyword>
<sequence>MPLERFKKITYPKKLAAAKGNVVKEVEPKIGEAALPAGTIKIDSVNDELTVLSYEGLSPAFDGNCVICFT</sequence>
<accession>A0A9K3DXF2</accession>
<evidence type="ECO:0000313" key="2">
    <source>
        <dbReference type="Proteomes" id="UP000215914"/>
    </source>
</evidence>
<dbReference type="AlphaFoldDB" id="A0A9K3DXF2"/>
<organism evidence="1 2">
    <name type="scientific">Helianthus annuus</name>
    <name type="common">Common sunflower</name>
    <dbReference type="NCBI Taxonomy" id="4232"/>
    <lineage>
        <taxon>Eukaryota</taxon>
        <taxon>Viridiplantae</taxon>
        <taxon>Streptophyta</taxon>
        <taxon>Embryophyta</taxon>
        <taxon>Tracheophyta</taxon>
        <taxon>Spermatophyta</taxon>
        <taxon>Magnoliopsida</taxon>
        <taxon>eudicotyledons</taxon>
        <taxon>Gunneridae</taxon>
        <taxon>Pentapetalae</taxon>
        <taxon>asterids</taxon>
        <taxon>campanulids</taxon>
        <taxon>Asterales</taxon>
        <taxon>Asteraceae</taxon>
        <taxon>Asteroideae</taxon>
        <taxon>Heliantheae alliance</taxon>
        <taxon>Heliantheae</taxon>
        <taxon>Helianthus</taxon>
    </lineage>
</organism>
<proteinExistence type="predicted"/>
<protein>
    <submittedName>
        <fullName evidence="1">Uncharacterized protein</fullName>
    </submittedName>
</protein>
<dbReference type="Gramene" id="mRNA:HanXRQr2_Chr15g0672031">
    <property type="protein sequence ID" value="mRNA:HanXRQr2_Chr15g0672031"/>
    <property type="gene ID" value="HanXRQr2_Chr15g0672031"/>
</dbReference>
<reference evidence="1" key="1">
    <citation type="journal article" date="2017" name="Nature">
        <title>The sunflower genome provides insights into oil metabolism, flowering and Asterid evolution.</title>
        <authorList>
            <person name="Badouin H."/>
            <person name="Gouzy J."/>
            <person name="Grassa C.J."/>
            <person name="Murat F."/>
            <person name="Staton S.E."/>
            <person name="Cottret L."/>
            <person name="Lelandais-Briere C."/>
            <person name="Owens G.L."/>
            <person name="Carrere S."/>
            <person name="Mayjonade B."/>
            <person name="Legrand L."/>
            <person name="Gill N."/>
            <person name="Kane N.C."/>
            <person name="Bowers J.E."/>
            <person name="Hubner S."/>
            <person name="Bellec A."/>
            <person name="Berard A."/>
            <person name="Berges H."/>
            <person name="Blanchet N."/>
            <person name="Boniface M.C."/>
            <person name="Brunel D."/>
            <person name="Catrice O."/>
            <person name="Chaidir N."/>
            <person name="Claudel C."/>
            <person name="Donnadieu C."/>
            <person name="Faraut T."/>
            <person name="Fievet G."/>
            <person name="Helmstetter N."/>
            <person name="King M."/>
            <person name="Knapp S.J."/>
            <person name="Lai Z."/>
            <person name="Le Paslier M.C."/>
            <person name="Lippi Y."/>
            <person name="Lorenzon L."/>
            <person name="Mandel J.R."/>
            <person name="Marage G."/>
            <person name="Marchand G."/>
            <person name="Marquand E."/>
            <person name="Bret-Mestries E."/>
            <person name="Morien E."/>
            <person name="Nambeesan S."/>
            <person name="Nguyen T."/>
            <person name="Pegot-Espagnet P."/>
            <person name="Pouilly N."/>
            <person name="Raftis F."/>
            <person name="Sallet E."/>
            <person name="Schiex T."/>
            <person name="Thomas J."/>
            <person name="Vandecasteele C."/>
            <person name="Vares D."/>
            <person name="Vear F."/>
            <person name="Vautrin S."/>
            <person name="Crespi M."/>
            <person name="Mangin B."/>
            <person name="Burke J.M."/>
            <person name="Salse J."/>
            <person name="Munos S."/>
            <person name="Vincourt P."/>
            <person name="Rieseberg L.H."/>
            <person name="Langlade N.B."/>
        </authorList>
    </citation>
    <scope>NUCLEOTIDE SEQUENCE</scope>
    <source>
        <tissue evidence="1">Leaves</tissue>
    </source>
</reference>
<evidence type="ECO:0000313" key="1">
    <source>
        <dbReference type="EMBL" id="KAF5762708.1"/>
    </source>
</evidence>
<comment type="caution">
    <text evidence="1">The sequence shown here is derived from an EMBL/GenBank/DDBJ whole genome shotgun (WGS) entry which is preliminary data.</text>
</comment>
<dbReference type="Proteomes" id="UP000215914">
    <property type="component" value="Unassembled WGS sequence"/>
</dbReference>
<name>A0A9K3DXF2_HELAN</name>
<gene>
    <name evidence="1" type="ORF">HanXRQr2_Chr15g0672031</name>
</gene>
<dbReference type="EMBL" id="MNCJ02000330">
    <property type="protein sequence ID" value="KAF5762708.1"/>
    <property type="molecule type" value="Genomic_DNA"/>
</dbReference>